<name>A0A7R9K326_TIMGE</name>
<dbReference type="EMBL" id="OE842810">
    <property type="protein sequence ID" value="CAD7601470.1"/>
    <property type="molecule type" value="Genomic_DNA"/>
</dbReference>
<proteinExistence type="predicted"/>
<gene>
    <name evidence="1" type="ORF">TGEB3V08_LOCUS7966</name>
</gene>
<protein>
    <submittedName>
        <fullName evidence="1">Uncharacterized protein</fullName>
    </submittedName>
</protein>
<reference evidence="1" key="1">
    <citation type="submission" date="2020-11" db="EMBL/GenBank/DDBJ databases">
        <authorList>
            <person name="Tran Van P."/>
        </authorList>
    </citation>
    <scope>NUCLEOTIDE SEQUENCE</scope>
</reference>
<sequence length="90" mass="10043">MELIKILTTSGVSRDPEQVLPKSPELVPFRGRATQGGEPISFTRLPMTKPVDIRFEDLGYTVSLGFRKGRVSACLPLERRAVEWLQGIDS</sequence>
<dbReference type="AlphaFoldDB" id="A0A7R9K326"/>
<evidence type="ECO:0000313" key="1">
    <source>
        <dbReference type="EMBL" id="CAD7601470.1"/>
    </source>
</evidence>
<organism evidence="1">
    <name type="scientific">Timema genevievae</name>
    <name type="common">Walking stick</name>
    <dbReference type="NCBI Taxonomy" id="629358"/>
    <lineage>
        <taxon>Eukaryota</taxon>
        <taxon>Metazoa</taxon>
        <taxon>Ecdysozoa</taxon>
        <taxon>Arthropoda</taxon>
        <taxon>Hexapoda</taxon>
        <taxon>Insecta</taxon>
        <taxon>Pterygota</taxon>
        <taxon>Neoptera</taxon>
        <taxon>Polyneoptera</taxon>
        <taxon>Phasmatodea</taxon>
        <taxon>Timematodea</taxon>
        <taxon>Timematoidea</taxon>
        <taxon>Timematidae</taxon>
        <taxon>Timema</taxon>
    </lineage>
</organism>
<accession>A0A7R9K326</accession>